<protein>
    <submittedName>
        <fullName evidence="7">HotDog domain-containing protein</fullName>
    </submittedName>
</protein>
<evidence type="ECO:0000313" key="9">
    <source>
        <dbReference type="Proteomes" id="UP000256601"/>
    </source>
</evidence>
<dbReference type="InterPro" id="IPR029069">
    <property type="entry name" value="HotDog_dom_sf"/>
</dbReference>
<dbReference type="Gene3D" id="2.40.160.210">
    <property type="entry name" value="Acyl-CoA thioesterase, double hotdog domain"/>
    <property type="match status" value="1"/>
</dbReference>
<dbReference type="EMBL" id="CP017557">
    <property type="protein sequence ID" value="AOW05629.1"/>
    <property type="molecule type" value="Genomic_DNA"/>
</dbReference>
<dbReference type="VEuPathDB" id="FungiDB:YALI1_E22613g"/>
<accession>A0A1D8NJ21</accession>
<evidence type="ECO:0000259" key="4">
    <source>
        <dbReference type="Pfam" id="PF13622"/>
    </source>
</evidence>
<dbReference type="InterPro" id="IPR042171">
    <property type="entry name" value="Acyl-CoA_hotdog"/>
</dbReference>
<evidence type="ECO:0000313" key="7">
    <source>
        <dbReference type="EMBL" id="RDW25331.1"/>
    </source>
</evidence>
<dbReference type="EMBL" id="KZ857338">
    <property type="protein sequence ID" value="RDW25331.1"/>
    <property type="molecule type" value="Genomic_DNA"/>
</dbReference>
<evidence type="ECO:0000256" key="3">
    <source>
        <dbReference type="SAM" id="MobiDB-lite"/>
    </source>
</evidence>
<gene>
    <name evidence="7" type="ORF">B0I71DRAFT_132822</name>
    <name evidence="6" type="ORF">YALI1_E22613g</name>
</gene>
<dbReference type="OMA" id="DMTGTFI"/>
<dbReference type="Pfam" id="PF20789">
    <property type="entry name" value="4HBT_3C"/>
    <property type="match status" value="1"/>
</dbReference>
<feature type="domain" description="Acyl-CoA thioesterase-like N-terminal HotDog" evidence="4">
    <location>
        <begin position="43"/>
        <end position="113"/>
    </location>
</feature>
<dbReference type="GO" id="GO:0009062">
    <property type="term" value="P:fatty acid catabolic process"/>
    <property type="evidence" value="ECO:0007669"/>
    <property type="project" value="TreeGrafter"/>
</dbReference>
<dbReference type="CDD" id="cd03444">
    <property type="entry name" value="Thioesterase_II_repeat1"/>
    <property type="match status" value="1"/>
</dbReference>
<evidence type="ECO:0000313" key="8">
    <source>
        <dbReference type="Proteomes" id="UP000182444"/>
    </source>
</evidence>
<name>A0A1D8NJ21_YARLL</name>
<dbReference type="InterPro" id="IPR049450">
    <property type="entry name" value="ACOT8-like_C"/>
</dbReference>
<feature type="compositionally biased region" description="Acidic residues" evidence="3">
    <location>
        <begin position="341"/>
        <end position="350"/>
    </location>
</feature>
<comment type="similarity">
    <text evidence="1">Belongs to the C/M/P thioester hydrolase family.</text>
</comment>
<dbReference type="AlphaFoldDB" id="A0A1D8NJ21"/>
<reference evidence="7 9" key="2">
    <citation type="submission" date="2018-07" db="EMBL/GenBank/DDBJ databases">
        <title>Draft Genome Assemblies for Five Robust Yarrowia lipolytica Strains Exhibiting High Lipid Production and Pentose Sugar Utilization and Sugar Alcohol Secretion from Undetoxified Lignocellulosic Biomass Hydrolysates.</title>
        <authorList>
            <consortium name="DOE Joint Genome Institute"/>
            <person name="Walker C."/>
            <person name="Ryu S."/>
            <person name="Na H."/>
            <person name="Zane M."/>
            <person name="LaButti K."/>
            <person name="Lipzen A."/>
            <person name="Haridas S."/>
            <person name="Barry K."/>
            <person name="Grigoriev I.V."/>
            <person name="Quarterman J."/>
            <person name="Slininger P."/>
            <person name="Dien B."/>
            <person name="Trinh C.T."/>
        </authorList>
    </citation>
    <scope>NUCLEOTIDE SEQUENCE [LARGE SCALE GENOMIC DNA]</scope>
    <source>
        <strain evidence="7 9">YB392</strain>
    </source>
</reference>
<dbReference type="PANTHER" id="PTHR11066:SF34">
    <property type="entry name" value="ACYL-COENZYME A THIOESTERASE 8"/>
    <property type="match status" value="1"/>
</dbReference>
<dbReference type="KEGG" id="yli:2911735"/>
<dbReference type="InterPro" id="IPR049449">
    <property type="entry name" value="TesB_ACOT8-like_N"/>
</dbReference>
<dbReference type="Proteomes" id="UP000256601">
    <property type="component" value="Unassembled WGS sequence"/>
</dbReference>
<keyword evidence="2" id="KW-0378">Hydrolase</keyword>
<sequence>MEPFKLAPTPVTLPEYFAFKEFTPKNPEQGVRYFHSVIKPWRPFSSPGTFGGFCLSQGALCAAYTCPKGFVVHNQHSYFLLPGRWDVPFLWRVESVRDGRSYCTREVKAYQPDLGFEFPESPYQQPSDFDFTDPASKKWLAYTAHSSIKLPHKDTMFHEKKLRQDFFAKNVPGGAEGHDLAPDIDIPMWVDWSKDPANGYKLEPHPIEMRKVDMDKVLPAVNKGKDVAERRQLYFFRVPYKLPDDMNYHVAAMLYLSDRNSLFTCMNLRDKVPTLARLASLDHQFTMHDMHSRVDEGWMPMETWTDWAGDCRGQYQGRLFTDEGKLVCTFMQDGLIRTVEEDHDDDDDKKEDDKADNTTRQVPRRRKKKTPAQNLFLKFKAVL</sequence>
<dbReference type="InterPro" id="IPR003703">
    <property type="entry name" value="Acyl_CoA_thio"/>
</dbReference>
<dbReference type="Pfam" id="PF13622">
    <property type="entry name" value="4HBT_3"/>
    <property type="match status" value="1"/>
</dbReference>
<dbReference type="eggNOG" id="KOG3016">
    <property type="taxonomic scope" value="Eukaryota"/>
</dbReference>
<dbReference type="GO" id="GO:0047617">
    <property type="term" value="F:fatty acyl-CoA hydrolase activity"/>
    <property type="evidence" value="ECO:0007669"/>
    <property type="project" value="InterPro"/>
</dbReference>
<dbReference type="CDD" id="cd03445">
    <property type="entry name" value="Thioesterase_II_repeat2"/>
    <property type="match status" value="1"/>
</dbReference>
<dbReference type="GO" id="GO:0006637">
    <property type="term" value="P:acyl-CoA metabolic process"/>
    <property type="evidence" value="ECO:0007669"/>
    <property type="project" value="InterPro"/>
</dbReference>
<proteinExistence type="inferred from homology"/>
<dbReference type="OrthoDB" id="68328at2759"/>
<dbReference type="Proteomes" id="UP000182444">
    <property type="component" value="Chromosome 1E"/>
</dbReference>
<dbReference type="GO" id="GO:0005782">
    <property type="term" value="C:peroxisomal matrix"/>
    <property type="evidence" value="ECO:0007669"/>
    <property type="project" value="UniProtKB-SubCell"/>
</dbReference>
<evidence type="ECO:0000313" key="6">
    <source>
        <dbReference type="EMBL" id="AOW05629.1"/>
    </source>
</evidence>
<evidence type="ECO:0000256" key="2">
    <source>
        <dbReference type="ARBA" id="ARBA00022801"/>
    </source>
</evidence>
<feature type="domain" description="Acyl-CoA thioesterase-like C-terminal" evidence="5">
    <location>
        <begin position="219"/>
        <end position="336"/>
    </location>
</feature>
<dbReference type="VEuPathDB" id="FungiDB:YALI0_E18876g"/>
<organism evidence="6 8">
    <name type="scientific">Yarrowia lipolytica</name>
    <name type="common">Candida lipolytica</name>
    <dbReference type="NCBI Taxonomy" id="4952"/>
    <lineage>
        <taxon>Eukaryota</taxon>
        <taxon>Fungi</taxon>
        <taxon>Dikarya</taxon>
        <taxon>Ascomycota</taxon>
        <taxon>Saccharomycotina</taxon>
        <taxon>Dipodascomycetes</taxon>
        <taxon>Dipodascales</taxon>
        <taxon>Dipodascales incertae sedis</taxon>
        <taxon>Yarrowia</taxon>
    </lineage>
</organism>
<evidence type="ECO:0000256" key="1">
    <source>
        <dbReference type="ARBA" id="ARBA00006538"/>
    </source>
</evidence>
<dbReference type="PANTHER" id="PTHR11066">
    <property type="entry name" value="ACYL-COA THIOESTERASE"/>
    <property type="match status" value="1"/>
</dbReference>
<dbReference type="RefSeq" id="XP_504123.1">
    <property type="nucleotide sequence ID" value="XM_504123.1"/>
</dbReference>
<evidence type="ECO:0000259" key="5">
    <source>
        <dbReference type="Pfam" id="PF20789"/>
    </source>
</evidence>
<feature type="region of interest" description="Disordered" evidence="3">
    <location>
        <begin position="341"/>
        <end position="372"/>
    </location>
</feature>
<dbReference type="SUPFAM" id="SSF54637">
    <property type="entry name" value="Thioesterase/thiol ester dehydrase-isomerase"/>
    <property type="match status" value="2"/>
</dbReference>
<dbReference type="GeneID" id="2911735"/>
<reference evidence="6 8" key="1">
    <citation type="journal article" date="2016" name="PLoS ONE">
        <title>Sequence Assembly of Yarrowia lipolytica Strain W29/CLIB89 Shows Transposable Element Diversity.</title>
        <authorList>
            <person name="Magnan C."/>
            <person name="Yu J."/>
            <person name="Chang I."/>
            <person name="Jahn E."/>
            <person name="Kanomata Y."/>
            <person name="Wu J."/>
            <person name="Zeller M."/>
            <person name="Oakes M."/>
            <person name="Baldi P."/>
            <person name="Sandmeyer S."/>
        </authorList>
    </citation>
    <scope>NUCLEOTIDE SEQUENCE [LARGE SCALE GENOMIC DNA]</scope>
    <source>
        <strain evidence="6">CLIB89</strain>
        <strain evidence="8">CLIB89(W29)</strain>
    </source>
</reference>